<dbReference type="Pfam" id="PF18008">
    <property type="entry name" value="Bac_RepA_C"/>
    <property type="match status" value="1"/>
</dbReference>
<proteinExistence type="predicted"/>
<dbReference type="Proteomes" id="UP000051164">
    <property type="component" value="Unassembled WGS sequence"/>
</dbReference>
<reference evidence="3 4" key="1">
    <citation type="journal article" date="2015" name="Genome Announc.">
        <title>Expanding the biotechnology potential of lactobacilli through comparative genomics of 213 strains and associated genera.</title>
        <authorList>
            <person name="Sun Z."/>
            <person name="Harris H.M."/>
            <person name="McCann A."/>
            <person name="Guo C."/>
            <person name="Argimon S."/>
            <person name="Zhang W."/>
            <person name="Yang X."/>
            <person name="Jeffery I.B."/>
            <person name="Cooney J.C."/>
            <person name="Kagawa T.F."/>
            <person name="Liu W."/>
            <person name="Song Y."/>
            <person name="Salvetti E."/>
            <person name="Wrobel A."/>
            <person name="Rasinkangas P."/>
            <person name="Parkhill J."/>
            <person name="Rea M.C."/>
            <person name="O'Sullivan O."/>
            <person name="Ritari J."/>
            <person name="Douillard F.P."/>
            <person name="Paul Ross R."/>
            <person name="Yang R."/>
            <person name="Briner A.E."/>
            <person name="Felis G.E."/>
            <person name="de Vos W.M."/>
            <person name="Barrangou R."/>
            <person name="Klaenhammer T.R."/>
            <person name="Caufield P.W."/>
            <person name="Cui Y."/>
            <person name="Zhang H."/>
            <person name="O'Toole P.W."/>
        </authorList>
    </citation>
    <scope>NUCLEOTIDE SEQUENCE [LARGE SCALE GENOMIC DNA]</scope>
    <source>
        <strain evidence="3 4">DSM 20587</strain>
    </source>
</reference>
<gene>
    <name evidence="3" type="ORF">FC95_GL000504</name>
</gene>
<feature type="domain" description="Replication initiator protein A C-terminal" evidence="2">
    <location>
        <begin position="260"/>
        <end position="352"/>
    </location>
</feature>
<feature type="domain" description="Replication initiator A N-terminal" evidence="1">
    <location>
        <begin position="28"/>
        <end position="102"/>
    </location>
</feature>
<dbReference type="InterPro" id="IPR041151">
    <property type="entry name" value="Bac_RepA_C"/>
</dbReference>
<evidence type="ECO:0000259" key="1">
    <source>
        <dbReference type="Pfam" id="PF06970"/>
    </source>
</evidence>
<name>A0A8E1RKA6_LENKE</name>
<dbReference type="EMBL" id="AYYV01000010">
    <property type="protein sequence ID" value="KRM53829.1"/>
    <property type="molecule type" value="Genomic_DNA"/>
</dbReference>
<evidence type="ECO:0000313" key="3">
    <source>
        <dbReference type="EMBL" id="KRM53829.1"/>
    </source>
</evidence>
<evidence type="ECO:0000259" key="2">
    <source>
        <dbReference type="Pfam" id="PF18008"/>
    </source>
</evidence>
<sequence>MCQSRKEVLIMDQTNFNFIQSKKAYGTRFFQFPQVLLYGEEYKELSDSAKLGYMILRDRLDYSLNNNWIDEKGRVYFIFTNRELNQIFGWNDRKIGRVKRELEEASLLYQVKMGFDPKKKKNLPNRLYLSDLEVTAKDVYAKHGFNETTAKTLATSGQDKMTARQKNIEMAETLATSGQDKVTARQKNVETLATSGQDKMQVNLDYTKKIDTTRYNIDTQKLDFSTAHFSPAELEKQNHDLVNHANDFLTDEDSGLPVFLEPEAVQLLSFWCRTPQQMRRFIGIILNAKYRVEKDHQDIGVLIPLDDEELKPLMTKALRRYFNALRSNEKHIKNVENYLYGTMQNLFGVWWNKQAAREYAAKHPEEQNADNKRSWN</sequence>
<protein>
    <submittedName>
        <fullName evidence="3">Replication initiator protein</fullName>
    </submittedName>
</protein>
<dbReference type="Pfam" id="PF06970">
    <property type="entry name" value="RepA_N"/>
    <property type="match status" value="1"/>
</dbReference>
<organism evidence="3 4">
    <name type="scientific">Lentilactobacillus kefiri DSM 20587 = JCM 5818</name>
    <dbReference type="NCBI Taxonomy" id="1423764"/>
    <lineage>
        <taxon>Bacteria</taxon>
        <taxon>Bacillati</taxon>
        <taxon>Bacillota</taxon>
        <taxon>Bacilli</taxon>
        <taxon>Lactobacillales</taxon>
        <taxon>Lactobacillaceae</taxon>
        <taxon>Lentilactobacillus</taxon>
    </lineage>
</organism>
<evidence type="ECO:0000313" key="4">
    <source>
        <dbReference type="Proteomes" id="UP000051164"/>
    </source>
</evidence>
<dbReference type="AlphaFoldDB" id="A0A8E1RKA6"/>
<comment type="caution">
    <text evidence="3">The sequence shown here is derived from an EMBL/GenBank/DDBJ whole genome shotgun (WGS) entry which is preliminary data.</text>
</comment>
<accession>A0A8E1RKA6</accession>
<dbReference type="InterPro" id="IPR010724">
    <property type="entry name" value="RepA_N"/>
</dbReference>